<gene>
    <name evidence="1" type="ORF">scyTo_0016209</name>
</gene>
<feature type="non-terminal residue" evidence="1">
    <location>
        <position position="1"/>
    </location>
</feature>
<evidence type="ECO:0000313" key="2">
    <source>
        <dbReference type="Proteomes" id="UP000288216"/>
    </source>
</evidence>
<accession>A0A401Q4Z5</accession>
<evidence type="ECO:0000313" key="1">
    <source>
        <dbReference type="EMBL" id="GCB80456.1"/>
    </source>
</evidence>
<sequence>NGQEPRVPTRQRLQLAVREKGKKQKFSEDLGRVDSRIVPKVIKITSLHKPDTASGRFVGELQNVT</sequence>
<dbReference type="EMBL" id="BFAA01009659">
    <property type="protein sequence ID" value="GCB80456.1"/>
    <property type="molecule type" value="Genomic_DNA"/>
</dbReference>
<dbReference type="Proteomes" id="UP000288216">
    <property type="component" value="Unassembled WGS sequence"/>
</dbReference>
<protein>
    <submittedName>
        <fullName evidence="1">Uncharacterized protein</fullName>
    </submittedName>
</protein>
<dbReference type="AlphaFoldDB" id="A0A401Q4Z5"/>
<proteinExistence type="predicted"/>
<name>A0A401Q4Z5_SCYTO</name>
<comment type="caution">
    <text evidence="1">The sequence shown here is derived from an EMBL/GenBank/DDBJ whole genome shotgun (WGS) entry which is preliminary data.</text>
</comment>
<reference evidence="1 2" key="1">
    <citation type="journal article" date="2018" name="Nat. Ecol. Evol.">
        <title>Shark genomes provide insights into elasmobranch evolution and the origin of vertebrates.</title>
        <authorList>
            <person name="Hara Y"/>
            <person name="Yamaguchi K"/>
            <person name="Onimaru K"/>
            <person name="Kadota M"/>
            <person name="Koyanagi M"/>
            <person name="Keeley SD"/>
            <person name="Tatsumi K"/>
            <person name="Tanaka K"/>
            <person name="Motone F"/>
            <person name="Kageyama Y"/>
            <person name="Nozu R"/>
            <person name="Adachi N"/>
            <person name="Nishimura O"/>
            <person name="Nakagawa R"/>
            <person name="Tanegashima C"/>
            <person name="Kiyatake I"/>
            <person name="Matsumoto R"/>
            <person name="Murakumo K"/>
            <person name="Nishida K"/>
            <person name="Terakita A"/>
            <person name="Kuratani S"/>
            <person name="Sato K"/>
            <person name="Hyodo S Kuraku.S."/>
        </authorList>
    </citation>
    <scope>NUCLEOTIDE SEQUENCE [LARGE SCALE GENOMIC DNA]</scope>
</reference>
<organism evidence="1 2">
    <name type="scientific">Scyliorhinus torazame</name>
    <name type="common">Cloudy catshark</name>
    <name type="synonym">Catulus torazame</name>
    <dbReference type="NCBI Taxonomy" id="75743"/>
    <lineage>
        <taxon>Eukaryota</taxon>
        <taxon>Metazoa</taxon>
        <taxon>Chordata</taxon>
        <taxon>Craniata</taxon>
        <taxon>Vertebrata</taxon>
        <taxon>Chondrichthyes</taxon>
        <taxon>Elasmobranchii</taxon>
        <taxon>Galeomorphii</taxon>
        <taxon>Galeoidea</taxon>
        <taxon>Carcharhiniformes</taxon>
        <taxon>Scyliorhinidae</taxon>
        <taxon>Scyliorhinus</taxon>
    </lineage>
</organism>
<keyword evidence="2" id="KW-1185">Reference proteome</keyword>